<reference evidence="1" key="2">
    <citation type="journal article" date="2015" name="Data Brief">
        <title>Shoot transcriptome of the giant reed, Arundo donax.</title>
        <authorList>
            <person name="Barrero R.A."/>
            <person name="Guerrero F.D."/>
            <person name="Moolhuijzen P."/>
            <person name="Goolsby J.A."/>
            <person name="Tidwell J."/>
            <person name="Bellgard S.E."/>
            <person name="Bellgard M.I."/>
        </authorList>
    </citation>
    <scope>NUCLEOTIDE SEQUENCE</scope>
    <source>
        <tissue evidence="1">Shoot tissue taken approximately 20 cm above the soil surface</tissue>
    </source>
</reference>
<dbReference type="EMBL" id="GBRH01184841">
    <property type="protein sequence ID" value="JAE13055.1"/>
    <property type="molecule type" value="Transcribed_RNA"/>
</dbReference>
<proteinExistence type="predicted"/>
<organism evidence="1">
    <name type="scientific">Arundo donax</name>
    <name type="common">Giant reed</name>
    <name type="synonym">Donax arundinaceus</name>
    <dbReference type="NCBI Taxonomy" id="35708"/>
    <lineage>
        <taxon>Eukaryota</taxon>
        <taxon>Viridiplantae</taxon>
        <taxon>Streptophyta</taxon>
        <taxon>Embryophyta</taxon>
        <taxon>Tracheophyta</taxon>
        <taxon>Spermatophyta</taxon>
        <taxon>Magnoliopsida</taxon>
        <taxon>Liliopsida</taxon>
        <taxon>Poales</taxon>
        <taxon>Poaceae</taxon>
        <taxon>PACMAD clade</taxon>
        <taxon>Arundinoideae</taxon>
        <taxon>Arundineae</taxon>
        <taxon>Arundo</taxon>
    </lineage>
</organism>
<evidence type="ECO:0000313" key="1">
    <source>
        <dbReference type="EMBL" id="JAE13055.1"/>
    </source>
</evidence>
<sequence>MSDHPVKGYLRFPCMQ</sequence>
<accession>A0A0A9FJ64</accession>
<protein>
    <submittedName>
        <fullName evidence="1">Uncharacterized protein</fullName>
    </submittedName>
</protein>
<reference evidence="1" key="1">
    <citation type="submission" date="2014-09" db="EMBL/GenBank/DDBJ databases">
        <authorList>
            <person name="Magalhaes I.L.F."/>
            <person name="Oliveira U."/>
            <person name="Santos F.R."/>
            <person name="Vidigal T.H.D.A."/>
            <person name="Brescovit A.D."/>
            <person name="Santos A.J."/>
        </authorList>
    </citation>
    <scope>NUCLEOTIDE SEQUENCE</scope>
    <source>
        <tissue evidence="1">Shoot tissue taken approximately 20 cm above the soil surface</tissue>
    </source>
</reference>
<dbReference type="AlphaFoldDB" id="A0A0A9FJ64"/>
<name>A0A0A9FJ64_ARUDO</name>